<proteinExistence type="inferred from homology"/>
<dbReference type="PROSITE" id="PS01031">
    <property type="entry name" value="SHSP"/>
    <property type="match status" value="1"/>
</dbReference>
<keyword evidence="5" id="KW-1185">Reference proteome</keyword>
<dbReference type="Proteomes" id="UP000789833">
    <property type="component" value="Unassembled WGS sequence"/>
</dbReference>
<organism evidence="4 5">
    <name type="scientific">Sutcliffiella rhizosphaerae</name>
    <dbReference type="NCBI Taxonomy" id="2880967"/>
    <lineage>
        <taxon>Bacteria</taxon>
        <taxon>Bacillati</taxon>
        <taxon>Bacillota</taxon>
        <taxon>Bacilli</taxon>
        <taxon>Bacillales</taxon>
        <taxon>Bacillaceae</taxon>
        <taxon>Sutcliffiella</taxon>
    </lineage>
</organism>
<dbReference type="InterPro" id="IPR008978">
    <property type="entry name" value="HSP20-like_chaperone"/>
</dbReference>
<accession>A0ABM8YRG9</accession>
<feature type="domain" description="SHSP" evidence="3">
    <location>
        <begin position="44"/>
        <end position="154"/>
    </location>
</feature>
<evidence type="ECO:0000313" key="4">
    <source>
        <dbReference type="EMBL" id="CAG9622605.1"/>
    </source>
</evidence>
<gene>
    <name evidence="4" type="ORF">BACCIP111883_03396</name>
</gene>
<dbReference type="Pfam" id="PF00011">
    <property type="entry name" value="HSP20"/>
    <property type="match status" value="1"/>
</dbReference>
<evidence type="ECO:0000313" key="5">
    <source>
        <dbReference type="Proteomes" id="UP000789833"/>
    </source>
</evidence>
<dbReference type="PANTHER" id="PTHR11527">
    <property type="entry name" value="HEAT-SHOCK PROTEIN 20 FAMILY MEMBER"/>
    <property type="match status" value="1"/>
</dbReference>
<dbReference type="Gene3D" id="2.60.40.790">
    <property type="match status" value="1"/>
</dbReference>
<evidence type="ECO:0000256" key="2">
    <source>
        <dbReference type="RuleBase" id="RU003616"/>
    </source>
</evidence>
<dbReference type="SUPFAM" id="SSF49764">
    <property type="entry name" value="HSP20-like chaperones"/>
    <property type="match status" value="1"/>
</dbReference>
<comment type="similarity">
    <text evidence="1 2">Belongs to the small heat shock protein (HSP20) family.</text>
</comment>
<dbReference type="CDD" id="cd06464">
    <property type="entry name" value="ACD_sHsps-like"/>
    <property type="match status" value="1"/>
</dbReference>
<evidence type="ECO:0000256" key="1">
    <source>
        <dbReference type="PROSITE-ProRule" id="PRU00285"/>
    </source>
</evidence>
<dbReference type="InterPro" id="IPR002068">
    <property type="entry name" value="A-crystallin/Hsp20_dom"/>
</dbReference>
<sequence>MTDEKGNLPQRRQPQNNIMSSIDSFFNRSPIKDMIKQMDNFFGNAFLDASFPVETYETSKDFIVLCKLPGIKKEQISIETFDRYLTIGIKNNQTIETIDEKDSSIHSTYAMNESKRTIPTPDYVKINSMKANYRDGLLQIRIPKKNSKQIEIND</sequence>
<dbReference type="InterPro" id="IPR031107">
    <property type="entry name" value="Small_HSP"/>
</dbReference>
<evidence type="ECO:0000259" key="3">
    <source>
        <dbReference type="PROSITE" id="PS01031"/>
    </source>
</evidence>
<name>A0ABM8YRG9_9BACI</name>
<dbReference type="RefSeq" id="WP_230503295.1">
    <property type="nucleotide sequence ID" value="NZ_CAKJTJ010000024.1"/>
</dbReference>
<reference evidence="4 5" key="1">
    <citation type="submission" date="2021-10" db="EMBL/GenBank/DDBJ databases">
        <authorList>
            <person name="Criscuolo A."/>
        </authorList>
    </citation>
    <scope>NUCLEOTIDE SEQUENCE [LARGE SCALE GENOMIC DNA]</scope>
    <source>
        <strain evidence="5">CIP 111883</strain>
    </source>
</reference>
<dbReference type="EMBL" id="CAKJTJ010000024">
    <property type="protein sequence ID" value="CAG9622605.1"/>
    <property type="molecule type" value="Genomic_DNA"/>
</dbReference>
<comment type="caution">
    <text evidence="4">The sequence shown here is derived from an EMBL/GenBank/DDBJ whole genome shotgun (WGS) entry which is preliminary data.</text>
</comment>
<protein>
    <recommendedName>
        <fullName evidence="3">SHSP domain-containing protein</fullName>
    </recommendedName>
</protein>